<protein>
    <recommendedName>
        <fullName evidence="2">Acyltransferase 3 domain-containing protein</fullName>
    </recommendedName>
</protein>
<keyword evidence="4" id="KW-1185">Reference proteome</keyword>
<feature type="transmembrane region" description="Helical" evidence="1">
    <location>
        <begin position="298"/>
        <end position="321"/>
    </location>
</feature>
<dbReference type="GO" id="GO:0016747">
    <property type="term" value="F:acyltransferase activity, transferring groups other than amino-acyl groups"/>
    <property type="evidence" value="ECO:0007669"/>
    <property type="project" value="InterPro"/>
</dbReference>
<feature type="transmembrane region" description="Helical" evidence="1">
    <location>
        <begin position="327"/>
        <end position="351"/>
    </location>
</feature>
<keyword evidence="1" id="KW-0812">Transmembrane</keyword>
<evidence type="ECO:0000313" key="3">
    <source>
        <dbReference type="EMBL" id="TFD70161.1"/>
    </source>
</evidence>
<dbReference type="Proteomes" id="UP000297983">
    <property type="component" value="Unassembled WGS sequence"/>
</dbReference>
<gene>
    <name evidence="3" type="ORF">E3T50_11180</name>
</gene>
<evidence type="ECO:0000313" key="4">
    <source>
        <dbReference type="Proteomes" id="UP000297983"/>
    </source>
</evidence>
<dbReference type="Pfam" id="PF01757">
    <property type="entry name" value="Acyl_transf_3"/>
    <property type="match status" value="1"/>
</dbReference>
<feature type="transmembrane region" description="Helical" evidence="1">
    <location>
        <begin position="143"/>
        <end position="163"/>
    </location>
</feature>
<dbReference type="InterPro" id="IPR002656">
    <property type="entry name" value="Acyl_transf_3_dom"/>
</dbReference>
<feature type="transmembrane region" description="Helical" evidence="1">
    <location>
        <begin position="105"/>
        <end position="123"/>
    </location>
</feature>
<feature type="transmembrane region" description="Helical" evidence="1">
    <location>
        <begin position="39"/>
        <end position="58"/>
    </location>
</feature>
<proteinExistence type="predicted"/>
<feature type="transmembrane region" description="Helical" evidence="1">
    <location>
        <begin position="64"/>
        <end position="85"/>
    </location>
</feature>
<feature type="transmembrane region" description="Helical" evidence="1">
    <location>
        <begin position="265"/>
        <end position="286"/>
    </location>
</feature>
<sequence length="365" mass="40943">MHPGEIVSVGSETRSINRDKLASSVIHGRSVWVDNVRGLAILLVVVGHVIQFGSHGNFDFFSNWTFVGIYAFHMPLFAAVSGYLACRTFERRGKTSILKDRVRSLVVPFLAWTALFGTAVAIVTKKWTTAGEAAGGFLAQFLFPASTLWFLIFLFFSFVIAAAALYAERWIGILSLPISVLFVFVIPLNDALSIGQLRWLYPFFLAGLLANRYKRWLGRHESVIVCVSTVIFFAALLWFWQRDYSVYLSGGRLIGEDLVESIMIWTYRFVLGGTGVIAATGVVRFVSKRVPMRLLQALGRASLGIYCLQTYFMVLLAHLPAPDSRSYFLLYVPLVACSVLVCTYLGTHYVLERHRVLRIFLLGAR</sequence>
<dbReference type="PANTHER" id="PTHR37312">
    <property type="entry name" value="MEMBRANE-BOUND ACYLTRANSFERASE YKRP-RELATED"/>
    <property type="match status" value="1"/>
</dbReference>
<accession>A0A4V3ITZ6</accession>
<dbReference type="InterPro" id="IPR052734">
    <property type="entry name" value="Nod_factor_acetyltransferase"/>
</dbReference>
<keyword evidence="1" id="KW-0472">Membrane</keyword>
<reference evidence="3 4" key="1">
    <citation type="submission" date="2019-03" db="EMBL/GenBank/DDBJ databases">
        <title>Genomics of glacier-inhabiting Cryobacterium strains.</title>
        <authorList>
            <person name="Liu Q."/>
            <person name="Xin Y.-H."/>
        </authorList>
    </citation>
    <scope>NUCLEOTIDE SEQUENCE [LARGE SCALE GENOMIC DNA]</scope>
    <source>
        <strain evidence="3 4">Hz16</strain>
    </source>
</reference>
<dbReference type="EMBL" id="SOHL01000019">
    <property type="protein sequence ID" value="TFD70161.1"/>
    <property type="molecule type" value="Genomic_DNA"/>
</dbReference>
<feature type="transmembrane region" description="Helical" evidence="1">
    <location>
        <begin position="222"/>
        <end position="240"/>
    </location>
</feature>
<name>A0A4V3ITZ6_9MICO</name>
<dbReference type="PANTHER" id="PTHR37312:SF1">
    <property type="entry name" value="MEMBRANE-BOUND ACYLTRANSFERASE YKRP-RELATED"/>
    <property type="match status" value="1"/>
</dbReference>
<evidence type="ECO:0000259" key="2">
    <source>
        <dbReference type="Pfam" id="PF01757"/>
    </source>
</evidence>
<feature type="transmembrane region" description="Helical" evidence="1">
    <location>
        <begin position="194"/>
        <end position="210"/>
    </location>
</feature>
<keyword evidence="1" id="KW-1133">Transmembrane helix</keyword>
<feature type="transmembrane region" description="Helical" evidence="1">
    <location>
        <begin position="170"/>
        <end position="188"/>
    </location>
</feature>
<feature type="domain" description="Acyltransferase 3" evidence="2">
    <location>
        <begin position="31"/>
        <end position="345"/>
    </location>
</feature>
<organism evidence="3 4">
    <name type="scientific">Cryobacterium gelidum</name>
    <dbReference type="NCBI Taxonomy" id="1259164"/>
    <lineage>
        <taxon>Bacteria</taxon>
        <taxon>Bacillati</taxon>
        <taxon>Actinomycetota</taxon>
        <taxon>Actinomycetes</taxon>
        <taxon>Micrococcales</taxon>
        <taxon>Microbacteriaceae</taxon>
        <taxon>Cryobacterium</taxon>
    </lineage>
</organism>
<evidence type="ECO:0000256" key="1">
    <source>
        <dbReference type="SAM" id="Phobius"/>
    </source>
</evidence>
<comment type="caution">
    <text evidence="3">The sequence shown here is derived from an EMBL/GenBank/DDBJ whole genome shotgun (WGS) entry which is preliminary data.</text>
</comment>
<dbReference type="AlphaFoldDB" id="A0A4V3ITZ6"/>